<sequence length="65" mass="7223">MGATDIGIVIALVALGLVQFLLKREMRRARAPGRPARMRFIAQGLVGFAFVMVLAMVVRLLLDRR</sequence>
<protein>
    <submittedName>
        <fullName evidence="2">Uncharacterized protein</fullName>
    </submittedName>
</protein>
<reference evidence="3" key="1">
    <citation type="submission" date="2018-09" db="EMBL/GenBank/DDBJ databases">
        <authorList>
            <person name="Livingstone P.G."/>
            <person name="Whitworth D.E."/>
        </authorList>
    </citation>
    <scope>NUCLEOTIDE SEQUENCE [LARGE SCALE GENOMIC DNA]</scope>
    <source>
        <strain evidence="3">CA040B</strain>
    </source>
</reference>
<dbReference type="RefSeq" id="WP_120623907.1">
    <property type="nucleotide sequence ID" value="NZ_RAWG01000015.1"/>
</dbReference>
<dbReference type="Proteomes" id="UP000273405">
    <property type="component" value="Unassembled WGS sequence"/>
</dbReference>
<organism evidence="2 3">
    <name type="scientific">Corallococcus sicarius</name>
    <dbReference type="NCBI Taxonomy" id="2316726"/>
    <lineage>
        <taxon>Bacteria</taxon>
        <taxon>Pseudomonadati</taxon>
        <taxon>Myxococcota</taxon>
        <taxon>Myxococcia</taxon>
        <taxon>Myxococcales</taxon>
        <taxon>Cystobacterineae</taxon>
        <taxon>Myxococcaceae</taxon>
        <taxon>Corallococcus</taxon>
    </lineage>
</organism>
<proteinExistence type="predicted"/>
<name>A0A3A8NUT7_9BACT</name>
<keyword evidence="3" id="KW-1185">Reference proteome</keyword>
<accession>A0A3A8NUT7</accession>
<evidence type="ECO:0000313" key="3">
    <source>
        <dbReference type="Proteomes" id="UP000273405"/>
    </source>
</evidence>
<keyword evidence="1" id="KW-0472">Membrane</keyword>
<feature type="transmembrane region" description="Helical" evidence="1">
    <location>
        <begin position="6"/>
        <end position="22"/>
    </location>
</feature>
<dbReference type="EMBL" id="RAWG01000015">
    <property type="protein sequence ID" value="RKH47020.1"/>
    <property type="molecule type" value="Genomic_DNA"/>
</dbReference>
<feature type="transmembrane region" description="Helical" evidence="1">
    <location>
        <begin position="42"/>
        <end position="62"/>
    </location>
</feature>
<evidence type="ECO:0000256" key="1">
    <source>
        <dbReference type="SAM" id="Phobius"/>
    </source>
</evidence>
<comment type="caution">
    <text evidence="2">The sequence shown here is derived from an EMBL/GenBank/DDBJ whole genome shotgun (WGS) entry which is preliminary data.</text>
</comment>
<evidence type="ECO:0000313" key="2">
    <source>
        <dbReference type="EMBL" id="RKH47020.1"/>
    </source>
</evidence>
<gene>
    <name evidence="2" type="ORF">D7X12_03840</name>
</gene>
<dbReference type="AlphaFoldDB" id="A0A3A8NUT7"/>
<keyword evidence="1" id="KW-0812">Transmembrane</keyword>
<keyword evidence="1" id="KW-1133">Transmembrane helix</keyword>